<keyword evidence="6" id="KW-0645">Protease</keyword>
<dbReference type="VEuPathDB" id="FungiDB:CC1G_07779"/>
<dbReference type="CDD" id="cd03860">
    <property type="entry name" value="M14_CP_A-B_like"/>
    <property type="match status" value="1"/>
</dbReference>
<keyword evidence="7" id="KW-0479">Metal-binding</keyword>
<dbReference type="FunFam" id="3.40.630.10:FF:000084">
    <property type="entry name" value="Carboxypeptidase B2"/>
    <property type="match status" value="1"/>
</dbReference>
<dbReference type="PANTHER" id="PTHR11705">
    <property type="entry name" value="PROTEASE FAMILY M14 CARBOXYPEPTIDASE A,B"/>
    <property type="match status" value="1"/>
</dbReference>
<comment type="cofactor">
    <cofactor evidence="1">
        <name>Zn(2+)</name>
        <dbReference type="ChEBI" id="CHEBI:29105"/>
    </cofactor>
</comment>
<dbReference type="KEGG" id="cci:CC1G_07779"/>
<dbReference type="SUPFAM" id="SSF53187">
    <property type="entry name" value="Zn-dependent exopeptidases"/>
    <property type="match status" value="1"/>
</dbReference>
<evidence type="ECO:0000256" key="7">
    <source>
        <dbReference type="ARBA" id="ARBA00022723"/>
    </source>
</evidence>
<dbReference type="InterPro" id="IPR000834">
    <property type="entry name" value="Peptidase_M14"/>
</dbReference>
<name>A8NP06_COPC7</name>
<dbReference type="GO" id="GO:0005615">
    <property type="term" value="C:extracellular space"/>
    <property type="evidence" value="ECO:0007669"/>
    <property type="project" value="TreeGrafter"/>
</dbReference>
<evidence type="ECO:0000313" key="20">
    <source>
        <dbReference type="EMBL" id="EAU86583.2"/>
    </source>
</evidence>
<evidence type="ECO:0000256" key="9">
    <source>
        <dbReference type="ARBA" id="ARBA00022801"/>
    </source>
</evidence>
<dbReference type="GO" id="GO:0008270">
    <property type="term" value="F:zinc ion binding"/>
    <property type="evidence" value="ECO:0007669"/>
    <property type="project" value="InterPro"/>
</dbReference>
<dbReference type="FunCoup" id="A8NP06">
    <property type="interactions" value="5"/>
</dbReference>
<sequence>MAKAWISFFAFFCAVVAAEQQTLAPTSAHGILRRFNSTANGFRETVLEIAQNHDLDVWHVGRTYIDVYSPPEALDVPEDLGGIPHTATLVPLSHQLWQDGADSSSNIKAWNLTSLTNSTFHETYHSLSGIRKFLTQLVELNPNTTSLSRIGLSAENRDILALSIVKPSGYAEGEPQEGVSKKGGKKKMPRPAEKLDFVIIGAQHAREWIATATSLYLAHALTIDQTLDEPHGLSSLLDAFNFHIIPVPNPDGYHYTWKKDRYWYKNRQIVAPHSKCVGVDMNRNWGYKWKAEEVPGNPAEPADPCSHWYPGSRAFESPEVNSIANFISTLHNPVAFVDLRSYGQMISTPYSYTCKRFPKDGEDQAEAAFGAARAMKDVHDEPFQVGSFKSLSIFNAVIDNVVKVGRLCENLYKAPGNIIDWMYQRAYIKYSYVVHLRDTGTVIFTELLGKWGFSLPAKWIKPVGEETSSMIEYLAKFIVSHRKVT</sequence>
<evidence type="ECO:0000256" key="14">
    <source>
        <dbReference type="ARBA" id="ARBA00026187"/>
    </source>
</evidence>
<evidence type="ECO:0000256" key="10">
    <source>
        <dbReference type="ARBA" id="ARBA00022833"/>
    </source>
</evidence>
<dbReference type="PANTHER" id="PTHR11705:SF147">
    <property type="entry name" value="INACTIVE METALLOCARBOXYPEPTIDASE ECM14"/>
    <property type="match status" value="1"/>
</dbReference>
<dbReference type="RefSeq" id="XP_001835236.2">
    <property type="nucleotide sequence ID" value="XM_001835184.2"/>
</dbReference>
<evidence type="ECO:0000256" key="15">
    <source>
        <dbReference type="ARBA" id="ARBA00026213"/>
    </source>
</evidence>
<dbReference type="OMA" id="HQHAREH"/>
<evidence type="ECO:0000256" key="2">
    <source>
        <dbReference type="ARBA" id="ARBA00004613"/>
    </source>
</evidence>
<proteinExistence type="inferred from homology"/>
<dbReference type="PROSITE" id="PS52035">
    <property type="entry name" value="PEPTIDASE_M14"/>
    <property type="match status" value="1"/>
</dbReference>
<evidence type="ECO:0000256" key="1">
    <source>
        <dbReference type="ARBA" id="ARBA00001947"/>
    </source>
</evidence>
<evidence type="ECO:0000256" key="11">
    <source>
        <dbReference type="ARBA" id="ARBA00023049"/>
    </source>
</evidence>
<feature type="signal peptide" evidence="18">
    <location>
        <begin position="1"/>
        <end position="18"/>
    </location>
</feature>
<evidence type="ECO:0000256" key="4">
    <source>
        <dbReference type="ARBA" id="ARBA00022525"/>
    </source>
</evidence>
<keyword evidence="10" id="KW-0862">Zinc</keyword>
<evidence type="ECO:0000313" key="21">
    <source>
        <dbReference type="Proteomes" id="UP000001861"/>
    </source>
</evidence>
<comment type="similarity">
    <text evidence="3 16">Belongs to the peptidase M14 family.</text>
</comment>
<keyword evidence="21" id="KW-1185">Reference proteome</keyword>
<dbReference type="HOGENOM" id="CLU_019326_1_2_1"/>
<dbReference type="STRING" id="240176.A8NP06"/>
<evidence type="ECO:0000256" key="13">
    <source>
        <dbReference type="ARBA" id="ARBA00025210"/>
    </source>
</evidence>
<evidence type="ECO:0000256" key="8">
    <source>
        <dbReference type="ARBA" id="ARBA00022729"/>
    </source>
</evidence>
<keyword evidence="9" id="KW-0378">Hydrolase</keyword>
<dbReference type="InParanoid" id="A8NP06"/>
<keyword evidence="8 18" id="KW-0732">Signal</keyword>
<protein>
    <recommendedName>
        <fullName evidence="14">Inactive metallocarboxypeptidase ECM14</fullName>
    </recommendedName>
    <alternativeName>
        <fullName evidence="15">Inactive metallocarboxypeptidase ecm14</fullName>
    </alternativeName>
</protein>
<dbReference type="Pfam" id="PF00246">
    <property type="entry name" value="Peptidase_M14"/>
    <property type="match status" value="1"/>
</dbReference>
<dbReference type="GO" id="GO:0004181">
    <property type="term" value="F:metallocarboxypeptidase activity"/>
    <property type="evidence" value="ECO:0007669"/>
    <property type="project" value="InterPro"/>
</dbReference>
<evidence type="ECO:0000256" key="6">
    <source>
        <dbReference type="ARBA" id="ARBA00022670"/>
    </source>
</evidence>
<dbReference type="PRINTS" id="PR00765">
    <property type="entry name" value="CRBOXYPTASEA"/>
</dbReference>
<comment type="subcellular location">
    <subcellularLocation>
        <location evidence="2">Secreted</location>
    </subcellularLocation>
</comment>
<organism evidence="20 21">
    <name type="scientific">Coprinopsis cinerea (strain Okayama-7 / 130 / ATCC MYA-4618 / FGSC 9003)</name>
    <name type="common">Inky cap fungus</name>
    <name type="synonym">Hormographiella aspergillata</name>
    <dbReference type="NCBI Taxonomy" id="240176"/>
    <lineage>
        <taxon>Eukaryota</taxon>
        <taxon>Fungi</taxon>
        <taxon>Dikarya</taxon>
        <taxon>Basidiomycota</taxon>
        <taxon>Agaricomycotina</taxon>
        <taxon>Agaricomycetes</taxon>
        <taxon>Agaricomycetidae</taxon>
        <taxon>Agaricales</taxon>
        <taxon>Agaricineae</taxon>
        <taxon>Psathyrellaceae</taxon>
        <taxon>Coprinopsis</taxon>
    </lineage>
</organism>
<dbReference type="SMART" id="SM00631">
    <property type="entry name" value="Zn_pept"/>
    <property type="match status" value="1"/>
</dbReference>
<feature type="chain" id="PRO_5002724729" description="Inactive metallocarboxypeptidase ECM14" evidence="18">
    <location>
        <begin position="19"/>
        <end position="485"/>
    </location>
</feature>
<keyword evidence="11" id="KW-0482">Metalloprotease</keyword>
<dbReference type="Gene3D" id="3.40.630.10">
    <property type="entry name" value="Zn peptidases"/>
    <property type="match status" value="1"/>
</dbReference>
<evidence type="ECO:0000256" key="3">
    <source>
        <dbReference type="ARBA" id="ARBA00005988"/>
    </source>
</evidence>
<accession>A8NP06</accession>
<dbReference type="Proteomes" id="UP000001861">
    <property type="component" value="Unassembled WGS sequence"/>
</dbReference>
<dbReference type="AlphaFoldDB" id="A8NP06"/>
<evidence type="ECO:0000256" key="16">
    <source>
        <dbReference type="PROSITE-ProRule" id="PRU01379"/>
    </source>
</evidence>
<comment type="function">
    <text evidence="13">Inactive carboxypeptidase that may play a role in cell wall organization and biogenesis.</text>
</comment>
<feature type="domain" description="Peptidase M14" evidence="19">
    <location>
        <begin position="123"/>
        <end position="478"/>
    </location>
</feature>
<evidence type="ECO:0000259" key="19">
    <source>
        <dbReference type="PROSITE" id="PS52035"/>
    </source>
</evidence>
<comment type="caution">
    <text evidence="16">Lacks conserved residue(s) required for the propagation of feature annotation.</text>
</comment>
<dbReference type="GeneID" id="6011764"/>
<keyword evidence="5" id="KW-0121">Carboxypeptidase</keyword>
<keyword evidence="4" id="KW-0964">Secreted</keyword>
<evidence type="ECO:0000256" key="5">
    <source>
        <dbReference type="ARBA" id="ARBA00022645"/>
    </source>
</evidence>
<evidence type="ECO:0000256" key="18">
    <source>
        <dbReference type="SAM" id="SignalP"/>
    </source>
</evidence>
<evidence type="ECO:0000256" key="17">
    <source>
        <dbReference type="SAM" id="MobiDB-lite"/>
    </source>
</evidence>
<dbReference type="eggNOG" id="KOG2650">
    <property type="taxonomic scope" value="Eukaryota"/>
</dbReference>
<reference evidence="20 21" key="1">
    <citation type="journal article" date="2010" name="Proc. Natl. Acad. Sci. U.S.A.">
        <title>Insights into evolution of multicellular fungi from the assembled chromosomes of the mushroom Coprinopsis cinerea (Coprinus cinereus).</title>
        <authorList>
            <person name="Stajich J.E."/>
            <person name="Wilke S.K."/>
            <person name="Ahren D."/>
            <person name="Au C.H."/>
            <person name="Birren B.W."/>
            <person name="Borodovsky M."/>
            <person name="Burns C."/>
            <person name="Canback B."/>
            <person name="Casselton L.A."/>
            <person name="Cheng C.K."/>
            <person name="Deng J."/>
            <person name="Dietrich F.S."/>
            <person name="Fargo D.C."/>
            <person name="Farman M.L."/>
            <person name="Gathman A.C."/>
            <person name="Goldberg J."/>
            <person name="Guigo R."/>
            <person name="Hoegger P.J."/>
            <person name="Hooker J.B."/>
            <person name="Huggins A."/>
            <person name="James T.Y."/>
            <person name="Kamada T."/>
            <person name="Kilaru S."/>
            <person name="Kodira C."/>
            <person name="Kues U."/>
            <person name="Kupfer D."/>
            <person name="Kwan H.S."/>
            <person name="Lomsadze A."/>
            <person name="Li W."/>
            <person name="Lilly W.W."/>
            <person name="Ma L.J."/>
            <person name="Mackey A.J."/>
            <person name="Manning G."/>
            <person name="Martin F."/>
            <person name="Muraguchi H."/>
            <person name="Natvig D.O."/>
            <person name="Palmerini H."/>
            <person name="Ramesh M.A."/>
            <person name="Rehmeyer C.J."/>
            <person name="Roe B.A."/>
            <person name="Shenoy N."/>
            <person name="Stanke M."/>
            <person name="Ter-Hovhannisyan V."/>
            <person name="Tunlid A."/>
            <person name="Velagapudi R."/>
            <person name="Vision T.J."/>
            <person name="Zeng Q."/>
            <person name="Zolan M.E."/>
            <person name="Pukkila P.J."/>
        </authorList>
    </citation>
    <scope>NUCLEOTIDE SEQUENCE [LARGE SCALE GENOMIC DNA]</scope>
    <source>
        <strain evidence="21">Okayama-7 / 130 / ATCC MYA-4618 / FGSC 9003</strain>
    </source>
</reference>
<dbReference type="OrthoDB" id="3626597at2759"/>
<dbReference type="EMBL" id="AACS02000012">
    <property type="protein sequence ID" value="EAU86583.2"/>
    <property type="molecule type" value="Genomic_DNA"/>
</dbReference>
<keyword evidence="12" id="KW-1015">Disulfide bond</keyword>
<dbReference type="GO" id="GO:0006508">
    <property type="term" value="P:proteolysis"/>
    <property type="evidence" value="ECO:0007669"/>
    <property type="project" value="UniProtKB-KW"/>
</dbReference>
<gene>
    <name evidence="20" type="ORF">CC1G_07779</name>
</gene>
<evidence type="ECO:0000256" key="12">
    <source>
        <dbReference type="ARBA" id="ARBA00023157"/>
    </source>
</evidence>
<feature type="region of interest" description="Disordered" evidence="17">
    <location>
        <begin position="170"/>
        <end position="189"/>
    </location>
</feature>
<comment type="caution">
    <text evidence="20">The sequence shown here is derived from an EMBL/GenBank/DDBJ whole genome shotgun (WGS) entry which is preliminary data.</text>
</comment>